<gene>
    <name evidence="3" type="ORF">PV11_04960</name>
</gene>
<keyword evidence="2" id="KW-0067">ATP-binding</keyword>
<evidence type="ECO:0000256" key="1">
    <source>
        <dbReference type="ARBA" id="ARBA00022741"/>
    </source>
</evidence>
<dbReference type="CDD" id="cd10170">
    <property type="entry name" value="ASKHA_NBD_HSP70"/>
    <property type="match status" value="1"/>
</dbReference>
<dbReference type="Pfam" id="PF00012">
    <property type="entry name" value="HSP70"/>
    <property type="match status" value="1"/>
</dbReference>
<keyword evidence="1" id="KW-0547">Nucleotide-binding</keyword>
<dbReference type="Gene3D" id="3.30.420.40">
    <property type="match status" value="2"/>
</dbReference>
<sequence length="615" mass="69623">MAKAFKALSMHDDEKIPMSTHAELSTTEQRKILVAVDFGLFCTCQQMSINHSHCHWQELHTPVLLGYKLGMQTSKEARFVVRSWDSSGQGGTAEKVPTTLVYDRADRSTPRWGFDVDEMEPKHEWFKLDLDPTREGGRSELAVQFPSFLPSPRQGVSTIDLVTDYLRALRRHMDNYLQLTLPGNLAQKIPKEYILTVPAVWSPSAWDATLTCASNAGLGSKDSIHVITEPEAAALYELDQRAKLQLRVGDTFVVCDAGGGTVDLISYTVENVHPTISLREATSGSGQACGSTFVNRIFAKYLNDKFQNDPEWSDDILVEAMARFEVIKRQFSKDRRGPFQIRLFSPLRNDPSRRINRGRLSLTKKEIVGFFEPVVTKIIELVNGQIQSTQENVKEVILVGGFGTNVYLRERLQDEVAKTVKVKQSLEPWTAVVRGALLRGLAEIKPTFATPKVPSRVARKHIGVNIMNDFEEGYDPARIEFNTYSGKDQVKIMEWIVKKGEVVQEADPQKIRYYWERPKSRGRPTMIAMEIFDCSAGNAPVYKTDSVKSLVEAKADLSLIPEDKFDQVKGADNLWYYKVDYLLEMTCKSGRIDFALIYKDKKYDIVTAHYVTRIV</sequence>
<accession>A0A0D1YNX6</accession>
<dbReference type="GO" id="GO:0005524">
    <property type="term" value="F:ATP binding"/>
    <property type="evidence" value="ECO:0007669"/>
    <property type="project" value="UniProtKB-KW"/>
</dbReference>
<dbReference type="Gene3D" id="3.90.640.10">
    <property type="entry name" value="Actin, Chain A, domain 4"/>
    <property type="match status" value="1"/>
</dbReference>
<dbReference type="Proteomes" id="UP000053599">
    <property type="component" value="Unassembled WGS sequence"/>
</dbReference>
<organism evidence="3 4">
    <name type="scientific">Exophiala sideris</name>
    <dbReference type="NCBI Taxonomy" id="1016849"/>
    <lineage>
        <taxon>Eukaryota</taxon>
        <taxon>Fungi</taxon>
        <taxon>Dikarya</taxon>
        <taxon>Ascomycota</taxon>
        <taxon>Pezizomycotina</taxon>
        <taxon>Eurotiomycetes</taxon>
        <taxon>Chaetothyriomycetidae</taxon>
        <taxon>Chaetothyriales</taxon>
        <taxon>Herpotrichiellaceae</taxon>
        <taxon>Exophiala</taxon>
    </lineage>
</organism>
<reference evidence="3 4" key="1">
    <citation type="submission" date="2015-01" db="EMBL/GenBank/DDBJ databases">
        <title>The Genome Sequence of Exophiala sideris CBS121828.</title>
        <authorList>
            <consortium name="The Broad Institute Genomics Platform"/>
            <person name="Cuomo C."/>
            <person name="de Hoog S."/>
            <person name="Gorbushina A."/>
            <person name="Stielow B."/>
            <person name="Teixiera M."/>
            <person name="Abouelleil A."/>
            <person name="Chapman S.B."/>
            <person name="Priest M."/>
            <person name="Young S.K."/>
            <person name="Wortman J."/>
            <person name="Nusbaum C."/>
            <person name="Birren B."/>
        </authorList>
    </citation>
    <scope>NUCLEOTIDE SEQUENCE [LARGE SCALE GENOMIC DNA]</scope>
    <source>
        <strain evidence="3 4">CBS 121828</strain>
    </source>
</reference>
<dbReference type="PANTHER" id="PTHR14187">
    <property type="entry name" value="ALPHA KINASE/ELONGATION FACTOR 2 KINASE"/>
    <property type="match status" value="1"/>
</dbReference>
<dbReference type="PANTHER" id="PTHR14187:SF5">
    <property type="entry name" value="HEAT SHOCK 70 KDA PROTEIN 12A"/>
    <property type="match status" value="1"/>
</dbReference>
<dbReference type="OrthoDB" id="2963168at2759"/>
<dbReference type="EMBL" id="KN846952">
    <property type="protein sequence ID" value="KIV82894.1"/>
    <property type="molecule type" value="Genomic_DNA"/>
</dbReference>
<dbReference type="GO" id="GO:0140662">
    <property type="term" value="F:ATP-dependent protein folding chaperone"/>
    <property type="evidence" value="ECO:0007669"/>
    <property type="project" value="InterPro"/>
</dbReference>
<dbReference type="SUPFAM" id="SSF53067">
    <property type="entry name" value="Actin-like ATPase domain"/>
    <property type="match status" value="2"/>
</dbReference>
<evidence type="ECO:0000313" key="3">
    <source>
        <dbReference type="EMBL" id="KIV82894.1"/>
    </source>
</evidence>
<dbReference type="InterPro" id="IPR043129">
    <property type="entry name" value="ATPase_NBD"/>
</dbReference>
<dbReference type="HOGENOM" id="CLU_009958_6_1_1"/>
<evidence type="ECO:0000313" key="4">
    <source>
        <dbReference type="Proteomes" id="UP000053599"/>
    </source>
</evidence>
<proteinExistence type="predicted"/>
<protein>
    <recommendedName>
        <fullName evidence="5">Actin-like ATPase domain-containing protein</fullName>
    </recommendedName>
</protein>
<dbReference type="AlphaFoldDB" id="A0A0D1YNX6"/>
<name>A0A0D1YNX6_9EURO</name>
<dbReference type="STRING" id="1016849.A0A0D1YNX6"/>
<evidence type="ECO:0008006" key="5">
    <source>
        <dbReference type="Google" id="ProtNLM"/>
    </source>
</evidence>
<evidence type="ECO:0000256" key="2">
    <source>
        <dbReference type="ARBA" id="ARBA00022840"/>
    </source>
</evidence>
<dbReference type="InterPro" id="IPR013126">
    <property type="entry name" value="Hsp_70_fam"/>
</dbReference>